<protein>
    <submittedName>
        <fullName evidence="1">CLUMA_CG004388, isoform A</fullName>
    </submittedName>
</protein>
<dbReference type="AlphaFoldDB" id="A0A1J1HRT7"/>
<proteinExistence type="predicted"/>
<name>A0A1J1HRT7_9DIPT</name>
<dbReference type="Proteomes" id="UP000183832">
    <property type="component" value="Unassembled WGS sequence"/>
</dbReference>
<evidence type="ECO:0000313" key="2">
    <source>
        <dbReference type="Proteomes" id="UP000183832"/>
    </source>
</evidence>
<gene>
    <name evidence="1" type="ORF">CLUMA_CG004388</name>
</gene>
<accession>A0A1J1HRT7</accession>
<reference evidence="1 2" key="1">
    <citation type="submission" date="2015-04" db="EMBL/GenBank/DDBJ databases">
        <authorList>
            <person name="Syromyatnikov M.Y."/>
            <person name="Popov V.N."/>
        </authorList>
    </citation>
    <scope>NUCLEOTIDE SEQUENCE [LARGE SCALE GENOMIC DNA]</scope>
</reference>
<dbReference type="EMBL" id="CVRI01000020">
    <property type="protein sequence ID" value="CRK90691.1"/>
    <property type="molecule type" value="Genomic_DNA"/>
</dbReference>
<keyword evidence="2" id="KW-1185">Reference proteome</keyword>
<organism evidence="1 2">
    <name type="scientific">Clunio marinus</name>
    <dbReference type="NCBI Taxonomy" id="568069"/>
    <lineage>
        <taxon>Eukaryota</taxon>
        <taxon>Metazoa</taxon>
        <taxon>Ecdysozoa</taxon>
        <taxon>Arthropoda</taxon>
        <taxon>Hexapoda</taxon>
        <taxon>Insecta</taxon>
        <taxon>Pterygota</taxon>
        <taxon>Neoptera</taxon>
        <taxon>Endopterygota</taxon>
        <taxon>Diptera</taxon>
        <taxon>Nematocera</taxon>
        <taxon>Chironomoidea</taxon>
        <taxon>Chironomidae</taxon>
        <taxon>Clunio</taxon>
    </lineage>
</organism>
<sequence length="81" mass="9573">MAQGRSLQSFAKIDLTVKWEWNYQVGLSSIEKKVSIVELEEINAELRVRIDNNWHETLNEMKFQDTSNDKLIISKGSWREF</sequence>
<evidence type="ECO:0000313" key="1">
    <source>
        <dbReference type="EMBL" id="CRK90691.1"/>
    </source>
</evidence>